<keyword evidence="2" id="KW-0813">Transport</keyword>
<accession>A0AAP2UMH6</accession>
<organism evidence="9 10">
    <name type="scientific">Clostridium innocuum</name>
    <dbReference type="NCBI Taxonomy" id="1522"/>
    <lineage>
        <taxon>Bacteria</taxon>
        <taxon>Bacillati</taxon>
        <taxon>Bacillota</taxon>
        <taxon>Clostridia</taxon>
        <taxon>Eubacteriales</taxon>
        <taxon>Clostridiaceae</taxon>
        <taxon>Clostridium</taxon>
    </lineage>
</organism>
<dbReference type="RefSeq" id="WP_009269694.1">
    <property type="nucleotide sequence ID" value="NZ_AP025565.1"/>
</dbReference>
<dbReference type="EMBL" id="JAKTMA010000009">
    <property type="protein sequence ID" value="MCR0232507.1"/>
    <property type="molecule type" value="Genomic_DNA"/>
</dbReference>
<reference evidence="9" key="1">
    <citation type="journal article" date="2022" name="Clin. Infect. Dis.">
        <title>Association between Clostridium innocuum and antibiotic-associated diarrhea in adults and children: A cross-sectional study and comparative genomics analysis.</title>
        <authorList>
            <person name="Cherny K.E."/>
            <person name="Muscat E.B."/>
            <person name="Balaji A."/>
            <person name="Mukherjee J."/>
            <person name="Ozer E.A."/>
            <person name="Angarone M.P."/>
            <person name="Hauser A.R."/>
            <person name="Sichel J.S."/>
            <person name="Amponsah E."/>
            <person name="Kociolek L.K."/>
        </authorList>
    </citation>
    <scope>NUCLEOTIDE SEQUENCE</scope>
    <source>
        <strain evidence="9">NU1-AC-029v</strain>
    </source>
</reference>
<comment type="caution">
    <text evidence="9">The sequence shown here is derived from an EMBL/GenBank/DDBJ whole genome shotgun (WGS) entry which is preliminary data.</text>
</comment>
<dbReference type="Gene3D" id="3.40.50.510">
    <property type="entry name" value="Phosphotransferase system, mannose-type IIA component"/>
    <property type="match status" value="1"/>
</dbReference>
<keyword evidence="6" id="KW-0598">Phosphotransferase system</keyword>
<keyword evidence="4 9" id="KW-0762">Sugar transport</keyword>
<dbReference type="GO" id="GO:0009401">
    <property type="term" value="P:phosphoenolpyruvate-dependent sugar phosphotransferase system"/>
    <property type="evidence" value="ECO:0007669"/>
    <property type="project" value="UniProtKB-KW"/>
</dbReference>
<evidence type="ECO:0000256" key="4">
    <source>
        <dbReference type="ARBA" id="ARBA00022597"/>
    </source>
</evidence>
<dbReference type="InterPro" id="IPR033887">
    <property type="entry name" value="PTS_IIA_man"/>
</dbReference>
<sequence length="145" mass="16209">MMMECNIGILLASHGEYCHGAKNSLEMIIGDCPDLLCVSVTPSMNNEDVQVQMREAYELLKKECSEVLIFTDLLCGSPNHAAVRLMMSREDITVVTGYNLAILVELVNRRNTSDLKVQELLNGIEDTLASSLRIMTKEGEWYHGN</sequence>
<dbReference type="SUPFAM" id="SSF53062">
    <property type="entry name" value="PTS system fructose IIA component-like"/>
    <property type="match status" value="1"/>
</dbReference>
<dbReference type="PANTHER" id="PTHR33799">
    <property type="entry name" value="PTS PERMEASE-RELATED-RELATED"/>
    <property type="match status" value="1"/>
</dbReference>
<dbReference type="PROSITE" id="PS51096">
    <property type="entry name" value="PTS_EIIA_TYPE_4"/>
    <property type="match status" value="1"/>
</dbReference>
<evidence type="ECO:0000259" key="8">
    <source>
        <dbReference type="PROSITE" id="PS51096"/>
    </source>
</evidence>
<feature type="domain" description="PTS EIIA type-4" evidence="8">
    <location>
        <begin position="6"/>
        <end position="132"/>
    </location>
</feature>
<dbReference type="GO" id="GO:0005737">
    <property type="term" value="C:cytoplasm"/>
    <property type="evidence" value="ECO:0007669"/>
    <property type="project" value="UniProtKB-SubCell"/>
</dbReference>
<evidence type="ECO:0000256" key="2">
    <source>
        <dbReference type="ARBA" id="ARBA00022448"/>
    </source>
</evidence>
<evidence type="ECO:0000256" key="3">
    <source>
        <dbReference type="ARBA" id="ARBA00022490"/>
    </source>
</evidence>
<dbReference type="InterPro" id="IPR051471">
    <property type="entry name" value="Bacterial_PTS_sugar_comp"/>
</dbReference>
<evidence type="ECO:0000256" key="7">
    <source>
        <dbReference type="ARBA" id="ARBA00022777"/>
    </source>
</evidence>
<keyword evidence="5" id="KW-0808">Transferase</keyword>
<dbReference type="CDD" id="cd00006">
    <property type="entry name" value="PTS_IIA_man"/>
    <property type="match status" value="1"/>
</dbReference>
<dbReference type="Proteomes" id="UP001203972">
    <property type="component" value="Unassembled WGS sequence"/>
</dbReference>
<dbReference type="InterPro" id="IPR036662">
    <property type="entry name" value="PTS_EIIA_man-typ_sf"/>
</dbReference>
<dbReference type="AlphaFoldDB" id="A0AAP2UMH6"/>
<proteinExistence type="predicted"/>
<dbReference type="GO" id="GO:0016301">
    <property type="term" value="F:kinase activity"/>
    <property type="evidence" value="ECO:0007669"/>
    <property type="project" value="UniProtKB-KW"/>
</dbReference>
<name>A0AAP2UMH6_CLOIN</name>
<evidence type="ECO:0000256" key="5">
    <source>
        <dbReference type="ARBA" id="ARBA00022679"/>
    </source>
</evidence>
<dbReference type="Pfam" id="PF03610">
    <property type="entry name" value="EIIA-man"/>
    <property type="match status" value="1"/>
</dbReference>
<dbReference type="GO" id="GO:0016020">
    <property type="term" value="C:membrane"/>
    <property type="evidence" value="ECO:0007669"/>
    <property type="project" value="InterPro"/>
</dbReference>
<evidence type="ECO:0000313" key="10">
    <source>
        <dbReference type="Proteomes" id="UP001203972"/>
    </source>
</evidence>
<evidence type="ECO:0000256" key="1">
    <source>
        <dbReference type="ARBA" id="ARBA00004496"/>
    </source>
</evidence>
<dbReference type="PANTHER" id="PTHR33799:SF1">
    <property type="entry name" value="PTS SYSTEM MANNOSE-SPECIFIC EIIAB COMPONENT-RELATED"/>
    <property type="match status" value="1"/>
</dbReference>
<gene>
    <name evidence="9" type="ORF">MKC95_06985</name>
</gene>
<protein>
    <submittedName>
        <fullName evidence="9">PTS sugar transporter subunit IIA</fullName>
    </submittedName>
</protein>
<dbReference type="InterPro" id="IPR004701">
    <property type="entry name" value="PTS_EIIA_man-typ"/>
</dbReference>
<comment type="subcellular location">
    <subcellularLocation>
        <location evidence="1">Cytoplasm</location>
    </subcellularLocation>
</comment>
<keyword evidence="3" id="KW-0963">Cytoplasm</keyword>
<evidence type="ECO:0000256" key="6">
    <source>
        <dbReference type="ARBA" id="ARBA00022683"/>
    </source>
</evidence>
<keyword evidence="7" id="KW-0418">Kinase</keyword>
<evidence type="ECO:0000313" key="9">
    <source>
        <dbReference type="EMBL" id="MCR0232507.1"/>
    </source>
</evidence>